<protein>
    <submittedName>
        <fullName evidence="2">AHH domain-containing protein</fullName>
    </submittedName>
</protein>
<reference evidence="2 3" key="1">
    <citation type="submission" date="2021-08" db="EMBL/GenBank/DDBJ databases">
        <title>Comparative Genomics Analysis of the Genus Qipengyuania Reveals Extensive Genetic Diversity and Metabolic Versatility, Including the Description of Fifteen Novel Species.</title>
        <authorList>
            <person name="Liu Y."/>
        </authorList>
    </citation>
    <scope>NUCLEOTIDE SEQUENCE [LARGE SCALE GENOMIC DNA]</scope>
    <source>
        <strain evidence="2 3">6D47A</strain>
    </source>
</reference>
<dbReference type="InterPro" id="IPR032871">
    <property type="entry name" value="AHH_dom_containing"/>
</dbReference>
<comment type="caution">
    <text evidence="2">The sequence shown here is derived from an EMBL/GenBank/DDBJ whole genome shotgun (WGS) entry which is preliminary data.</text>
</comment>
<sequence length="281" mass="29523">MNNLSPTAGDAGEASFLQEFRREAQATAARVDHADGARLNTLSAQGALPSVPAPAVAAHAPGAALAAEALPLTQAAARFAPNKALIANGGALAAGAGYLAGNAVRDGAVAPGGATTSEMAMRPKGMTNPDLRTTSDSTKKAMADAPDPCKTGDGQNHHIVPSSLMTDNKVFLEAIGFKLDDPANMIRLPQTEEPRTDMEKLCGELRPLHNRGHGKGKDYSNEVDTQLKDLAKRMQKGEFTPTEGKEKVGKLMDEIRGALRSGRYDSLADRDLADFIGNIKL</sequence>
<evidence type="ECO:0000313" key="3">
    <source>
        <dbReference type="Proteomes" id="UP000755104"/>
    </source>
</evidence>
<evidence type="ECO:0000313" key="2">
    <source>
        <dbReference type="EMBL" id="MBX7483872.1"/>
    </source>
</evidence>
<dbReference type="Proteomes" id="UP000755104">
    <property type="component" value="Unassembled WGS sequence"/>
</dbReference>
<organism evidence="2 3">
    <name type="scientific">Qipengyuania qiaonensis</name>
    <dbReference type="NCBI Taxonomy" id="2867240"/>
    <lineage>
        <taxon>Bacteria</taxon>
        <taxon>Pseudomonadati</taxon>
        <taxon>Pseudomonadota</taxon>
        <taxon>Alphaproteobacteria</taxon>
        <taxon>Sphingomonadales</taxon>
        <taxon>Erythrobacteraceae</taxon>
        <taxon>Qipengyuania</taxon>
    </lineage>
</organism>
<feature type="region of interest" description="Disordered" evidence="1">
    <location>
        <begin position="114"/>
        <end position="154"/>
    </location>
</feature>
<evidence type="ECO:0000256" key="1">
    <source>
        <dbReference type="SAM" id="MobiDB-lite"/>
    </source>
</evidence>
<accession>A0ABS7J996</accession>
<proteinExistence type="predicted"/>
<dbReference type="EMBL" id="JAIGNO010000015">
    <property type="protein sequence ID" value="MBX7483872.1"/>
    <property type="molecule type" value="Genomic_DNA"/>
</dbReference>
<gene>
    <name evidence="2" type="ORF">K3174_15175</name>
</gene>
<dbReference type="Pfam" id="PF14412">
    <property type="entry name" value="AHH"/>
    <property type="match status" value="1"/>
</dbReference>
<name>A0ABS7J996_9SPHN</name>
<keyword evidence="3" id="KW-1185">Reference proteome</keyword>